<dbReference type="Proteomes" id="UP000279029">
    <property type="component" value="Chromosome"/>
</dbReference>
<accession>A0A3P7S9T3</accession>
<protein>
    <submittedName>
        <fullName evidence="2">Uncharacterized protein</fullName>
    </submittedName>
</protein>
<organism evidence="2 3">
    <name type="scientific">Petrocella atlantisensis</name>
    <dbReference type="NCBI Taxonomy" id="2173034"/>
    <lineage>
        <taxon>Bacteria</taxon>
        <taxon>Bacillati</taxon>
        <taxon>Bacillota</taxon>
        <taxon>Clostridia</taxon>
        <taxon>Lachnospirales</taxon>
        <taxon>Vallitaleaceae</taxon>
        <taxon>Petrocella</taxon>
    </lineage>
</organism>
<name>A0A3P7S9T3_9FIRM</name>
<evidence type="ECO:0000313" key="2">
    <source>
        <dbReference type="EMBL" id="VDN48649.1"/>
    </source>
</evidence>
<sequence>MLELLLFFAILGLIISLVFKVSIGIIRLALGIVGVLLFFVLIPVGLTLIIPIICLVIAVGLIRLIF</sequence>
<evidence type="ECO:0000313" key="3">
    <source>
        <dbReference type="Proteomes" id="UP000279029"/>
    </source>
</evidence>
<dbReference type="EMBL" id="LR130778">
    <property type="protein sequence ID" value="VDN48649.1"/>
    <property type="molecule type" value="Genomic_DNA"/>
</dbReference>
<dbReference type="RefSeq" id="WP_125137758.1">
    <property type="nucleotide sequence ID" value="NZ_LR130778.1"/>
</dbReference>
<evidence type="ECO:0000256" key="1">
    <source>
        <dbReference type="SAM" id="Phobius"/>
    </source>
</evidence>
<keyword evidence="3" id="KW-1185">Reference proteome</keyword>
<reference evidence="2 3" key="1">
    <citation type="submission" date="2018-09" db="EMBL/GenBank/DDBJ databases">
        <authorList>
            <person name="Postec A."/>
        </authorList>
    </citation>
    <scope>NUCLEOTIDE SEQUENCE [LARGE SCALE GENOMIC DNA]</scope>
    <source>
        <strain evidence="2">70B-A</strain>
    </source>
</reference>
<gene>
    <name evidence="2" type="ORF">PATL70BA_2746</name>
</gene>
<proteinExistence type="predicted"/>
<keyword evidence="1" id="KW-0812">Transmembrane</keyword>
<keyword evidence="1" id="KW-1133">Transmembrane helix</keyword>
<dbReference type="AlphaFoldDB" id="A0A3P7S9T3"/>
<keyword evidence="1" id="KW-0472">Membrane</keyword>
<dbReference type="KEGG" id="cbar:PATL70BA_2746"/>
<feature type="transmembrane region" description="Helical" evidence="1">
    <location>
        <begin position="30"/>
        <end position="62"/>
    </location>
</feature>